<dbReference type="EMBL" id="BLPG01000002">
    <property type="protein sequence ID" value="GFJ95814.1"/>
    <property type="molecule type" value="Genomic_DNA"/>
</dbReference>
<dbReference type="Pfam" id="PF07944">
    <property type="entry name" value="Beta-AFase-like_GH127_cat"/>
    <property type="match status" value="1"/>
</dbReference>
<dbReference type="SUPFAM" id="SSF48208">
    <property type="entry name" value="Six-hairpin glycosidases"/>
    <property type="match status" value="1"/>
</dbReference>
<dbReference type="Pfam" id="PF20737">
    <property type="entry name" value="Glyco_hydro127C"/>
    <property type="match status" value="1"/>
</dbReference>
<protein>
    <recommendedName>
        <fullName evidence="7">Glycosyl hydrolase</fullName>
    </recommendedName>
</protein>
<proteinExistence type="predicted"/>
<dbReference type="InterPro" id="IPR008928">
    <property type="entry name" value="6-hairpin_glycosidase_sf"/>
</dbReference>
<reference evidence="5 6" key="1">
    <citation type="submission" date="2020-03" db="EMBL/GenBank/DDBJ databases">
        <title>Whole genome shotgun sequence of Phytohabitans rumicis NBRC 108638.</title>
        <authorList>
            <person name="Komaki H."/>
            <person name="Tamura T."/>
        </authorList>
    </citation>
    <scope>NUCLEOTIDE SEQUENCE [LARGE SCALE GENOMIC DNA]</scope>
    <source>
        <strain evidence="5 6">NBRC 108638</strain>
    </source>
</reference>
<feature type="domain" description="Non-reducing end beta-L-arabinofuranosidase-like GH127 middle" evidence="3">
    <location>
        <begin position="416"/>
        <end position="477"/>
    </location>
</feature>
<evidence type="ECO:0000259" key="3">
    <source>
        <dbReference type="Pfam" id="PF20736"/>
    </source>
</evidence>
<feature type="domain" description="Non-reducing end beta-L-arabinofuranosidase-like GH127 catalytic" evidence="2">
    <location>
        <begin position="16"/>
        <end position="405"/>
    </location>
</feature>
<evidence type="ECO:0000313" key="5">
    <source>
        <dbReference type="EMBL" id="GFJ95814.1"/>
    </source>
</evidence>
<dbReference type="PANTHER" id="PTHR43465:SF2">
    <property type="entry name" value="DUF1680 DOMAIN PROTEIN (AFU_ORTHOLOGUE AFUA_1G08910)"/>
    <property type="match status" value="1"/>
</dbReference>
<evidence type="ECO:0000256" key="1">
    <source>
        <dbReference type="SAM" id="MobiDB-lite"/>
    </source>
</evidence>
<reference evidence="5 6" key="2">
    <citation type="submission" date="2020-03" db="EMBL/GenBank/DDBJ databases">
        <authorList>
            <person name="Ichikawa N."/>
            <person name="Kimura A."/>
            <person name="Kitahashi Y."/>
            <person name="Uohara A."/>
        </authorList>
    </citation>
    <scope>NUCLEOTIDE SEQUENCE [LARGE SCALE GENOMIC DNA]</scope>
    <source>
        <strain evidence="5 6">NBRC 108638</strain>
    </source>
</reference>
<dbReference type="AlphaFoldDB" id="A0A6V8LI07"/>
<feature type="compositionally biased region" description="Basic and acidic residues" evidence="1">
    <location>
        <begin position="501"/>
        <end position="512"/>
    </location>
</feature>
<dbReference type="PANTHER" id="PTHR43465">
    <property type="entry name" value="DUF1680 DOMAIN PROTEIN (AFU_ORTHOLOGUE AFUA_1G08910)"/>
    <property type="match status" value="1"/>
</dbReference>
<accession>A0A6V8LI07</accession>
<dbReference type="GO" id="GO:0005975">
    <property type="term" value="P:carbohydrate metabolic process"/>
    <property type="evidence" value="ECO:0007669"/>
    <property type="project" value="InterPro"/>
</dbReference>
<sequence>MIPSTSRLRPLAADRVTILDGFWGDRLRTNRERTIPHGFAELGHSGVLDNLRLAAGMEGRYRASADSGGSTLPFVDSDAYKWLEAVGWELGRGAYPALAEAADEVIGLIGAAQQPDGYVNSFIQLGSGQPHQDLAWSHEFYCAGHLIQAAVAWHRAVGDDRLLEIAVRAADRIDAEFGPGRRDGIDGHPVIEMALVELTRVTGDRRYLALAARMIDLRGYGLLGDGRFGRSYWQDHAPVRDAAEVAGHAVRQLYLDAGAVDVAVELDDDTLLDAVRRRWDDLMHTRTYLTGGMGSRHRDEAFGDPYELPPDRAYTETCAAIASVMLAWRLLLATGDPGYADAIERGMYNGVLPGISLSGTRFFYTNPLQRRTERTFEPPAHGPRAPWYACACCPPNLMRLFSSWQQYLATSDASGVQLHQYTAADVRADVGGDPVRLIMRTDYPWSGRVAVHVVETPDTPWTLSLRVPAWCRSASITGPDGVGPGSAQSGAGRGATSSDWADIRARSERSEPASRAPQVTDRGMLQRTRTWRTGDAVVLELDMPIRVTEPDPRIDAVRGCVAVERGPLVYCVESADTPPGVPVEDLRWDASRQPAAEPRPDLGPAVVGVTVPLADGGTAGAIPYYAWANRDVEAMRVWLPLP</sequence>
<feature type="region of interest" description="Disordered" evidence="1">
    <location>
        <begin position="477"/>
        <end position="527"/>
    </location>
</feature>
<dbReference type="Proteomes" id="UP000482960">
    <property type="component" value="Unassembled WGS sequence"/>
</dbReference>
<dbReference type="Pfam" id="PF20736">
    <property type="entry name" value="Glyco_hydro127M"/>
    <property type="match status" value="1"/>
</dbReference>
<evidence type="ECO:0008006" key="7">
    <source>
        <dbReference type="Google" id="ProtNLM"/>
    </source>
</evidence>
<evidence type="ECO:0000259" key="2">
    <source>
        <dbReference type="Pfam" id="PF07944"/>
    </source>
</evidence>
<evidence type="ECO:0000313" key="6">
    <source>
        <dbReference type="Proteomes" id="UP000482960"/>
    </source>
</evidence>
<dbReference type="InterPro" id="IPR049049">
    <property type="entry name" value="Beta-AFase-like_GH127_C"/>
</dbReference>
<gene>
    <name evidence="5" type="ORF">Prum_094560</name>
</gene>
<feature type="domain" description="Non-reducing end beta-L-arabinofuranosidase-like GH127 C-terminal" evidence="4">
    <location>
        <begin position="545"/>
        <end position="640"/>
    </location>
</feature>
<dbReference type="InterPro" id="IPR049046">
    <property type="entry name" value="Beta-AFase-like_GH127_middle"/>
</dbReference>
<name>A0A6V8LI07_9ACTN</name>
<dbReference type="InterPro" id="IPR049174">
    <property type="entry name" value="Beta-AFase-like"/>
</dbReference>
<comment type="caution">
    <text evidence="5">The sequence shown here is derived from an EMBL/GenBank/DDBJ whole genome shotgun (WGS) entry which is preliminary data.</text>
</comment>
<evidence type="ECO:0000259" key="4">
    <source>
        <dbReference type="Pfam" id="PF20737"/>
    </source>
</evidence>
<organism evidence="5 6">
    <name type="scientific">Phytohabitans rumicis</name>
    <dbReference type="NCBI Taxonomy" id="1076125"/>
    <lineage>
        <taxon>Bacteria</taxon>
        <taxon>Bacillati</taxon>
        <taxon>Actinomycetota</taxon>
        <taxon>Actinomycetes</taxon>
        <taxon>Micromonosporales</taxon>
        <taxon>Micromonosporaceae</taxon>
    </lineage>
</organism>
<dbReference type="InterPro" id="IPR012878">
    <property type="entry name" value="Beta-AFase-like_GH127_cat"/>
</dbReference>
<keyword evidence="6" id="KW-1185">Reference proteome</keyword>